<evidence type="ECO:0000256" key="5">
    <source>
        <dbReference type="HAMAP-Rule" id="MF_01609"/>
    </source>
</evidence>
<gene>
    <name evidence="7" type="primary">gshA_1</name>
    <name evidence="7" type="ORF">ACRB68_02470</name>
</gene>
<organism evidence="7 8">
    <name type="scientific">Actinomadura macrotermitis</name>
    <dbReference type="NCBI Taxonomy" id="2585200"/>
    <lineage>
        <taxon>Bacteria</taxon>
        <taxon>Bacillati</taxon>
        <taxon>Actinomycetota</taxon>
        <taxon>Actinomycetes</taxon>
        <taxon>Streptosporangiales</taxon>
        <taxon>Thermomonosporaceae</taxon>
        <taxon>Actinomadura</taxon>
    </lineage>
</organism>
<comment type="caution">
    <text evidence="7">The sequence shown here is derived from an EMBL/GenBank/DDBJ whole genome shotgun (WGS) entry which is preliminary data.</text>
</comment>
<comment type="function">
    <text evidence="5">ATP-dependent carboxylate-amine ligase which exhibits weak glutamate--cysteine ligase activity.</text>
</comment>
<evidence type="ECO:0000256" key="2">
    <source>
        <dbReference type="ARBA" id="ARBA00022741"/>
    </source>
</evidence>
<comment type="similarity">
    <text evidence="5">Belongs to the glutamate--cysteine ligase type 2 family. YbdK subfamily.</text>
</comment>
<dbReference type="GO" id="GO:0005524">
    <property type="term" value="F:ATP binding"/>
    <property type="evidence" value="ECO:0007669"/>
    <property type="project" value="UniProtKB-KW"/>
</dbReference>
<dbReference type="EMBL" id="WEGH01000001">
    <property type="protein sequence ID" value="MQY02218.1"/>
    <property type="molecule type" value="Genomic_DNA"/>
</dbReference>
<dbReference type="InterPro" id="IPR011793">
    <property type="entry name" value="YbdK"/>
</dbReference>
<dbReference type="Proteomes" id="UP000487268">
    <property type="component" value="Unassembled WGS sequence"/>
</dbReference>
<evidence type="ECO:0000256" key="3">
    <source>
        <dbReference type="ARBA" id="ARBA00022840"/>
    </source>
</evidence>
<keyword evidence="8" id="KW-1185">Reference proteome</keyword>
<dbReference type="PANTHER" id="PTHR36510">
    <property type="entry name" value="GLUTAMATE--CYSTEINE LIGASE 2-RELATED"/>
    <property type="match status" value="1"/>
</dbReference>
<dbReference type="Pfam" id="PF04107">
    <property type="entry name" value="GCS2"/>
    <property type="match status" value="1"/>
</dbReference>
<keyword evidence="2 5" id="KW-0547">Nucleotide-binding</keyword>
<comment type="catalytic activity">
    <reaction evidence="4 5">
        <text>L-cysteine + L-glutamate + ATP = gamma-L-glutamyl-L-cysteine + ADP + phosphate + H(+)</text>
        <dbReference type="Rhea" id="RHEA:13285"/>
        <dbReference type="ChEBI" id="CHEBI:15378"/>
        <dbReference type="ChEBI" id="CHEBI:29985"/>
        <dbReference type="ChEBI" id="CHEBI:30616"/>
        <dbReference type="ChEBI" id="CHEBI:35235"/>
        <dbReference type="ChEBI" id="CHEBI:43474"/>
        <dbReference type="ChEBI" id="CHEBI:58173"/>
        <dbReference type="ChEBI" id="CHEBI:456216"/>
        <dbReference type="EC" id="6.3.2.2"/>
    </reaction>
</comment>
<dbReference type="HAMAP" id="MF_01609">
    <property type="entry name" value="Glu_cys_ligase_2"/>
    <property type="match status" value="1"/>
</dbReference>
<feature type="region of interest" description="Disordered" evidence="6">
    <location>
        <begin position="370"/>
        <end position="390"/>
    </location>
</feature>
<sequence>MTMGVEEEFLLVDPAAGTTAPLAAPVLARAVAATVEAAATGAIGTGAAGTGGAIRFSAEMLSTQVESITGICTGLDQLREELVRGRAFLAAAARAEGVRLAATGTAVLPGADPPVTEGARFARIAGMYEAVVRDYQCCGCHVHVGVPDHETAVAVTNHLRPWLPTLVALSANSPYAHGRDTGYQSWRMLEQARFPGAGVPPYCASAAEYDRTLDQLVDFGVLADPSMTFWLARPSTRYPTVEVRAADTALGVDDAVLQAALTRALVRTALAALDAGREAPPVPGQVCAAALWAAARHGISGDGVHPVLERPLPAVVLAEELLVWVRPALEDAGDLGTVRSLLDRLRREGTGATRQRRAAAAGLPAVVAMLAEHTAPDPGSGASDPDDGGT</sequence>
<reference evidence="7 8" key="1">
    <citation type="submission" date="2019-10" db="EMBL/GenBank/DDBJ databases">
        <title>Actinomadura rubteroloni sp. nov. and Actinomadura macrotermitis sp. nov., isolated from the gut of fungus growing-termite Macrotermes natalensis.</title>
        <authorList>
            <person name="Benndorf R."/>
            <person name="Martin K."/>
            <person name="Kuefner M."/>
            <person name="De Beer W."/>
            <person name="Kaster A.-K."/>
            <person name="Vollmers J."/>
            <person name="Poulsen M."/>
            <person name="Beemelmanns C."/>
        </authorList>
    </citation>
    <scope>NUCLEOTIDE SEQUENCE [LARGE SCALE GENOMIC DNA]</scope>
    <source>
        <strain evidence="7 8">RB68</strain>
    </source>
</reference>
<dbReference type="GO" id="GO:0042398">
    <property type="term" value="P:modified amino acid biosynthetic process"/>
    <property type="evidence" value="ECO:0007669"/>
    <property type="project" value="InterPro"/>
</dbReference>
<dbReference type="SUPFAM" id="SSF55931">
    <property type="entry name" value="Glutamine synthetase/guanido kinase"/>
    <property type="match status" value="1"/>
</dbReference>
<evidence type="ECO:0000256" key="4">
    <source>
        <dbReference type="ARBA" id="ARBA00048819"/>
    </source>
</evidence>
<protein>
    <recommendedName>
        <fullName evidence="5">Putative glutamate--cysteine ligase 2</fullName>
        <ecNumber evidence="5">6.3.2.2</ecNumber>
    </recommendedName>
    <alternativeName>
        <fullName evidence="5">Gamma-glutamylcysteine synthetase 2</fullName>
        <shortName evidence="5">GCS 2</shortName>
        <shortName evidence="5">Gamma-GCS 2</shortName>
    </alternativeName>
</protein>
<evidence type="ECO:0000313" key="7">
    <source>
        <dbReference type="EMBL" id="MQY02218.1"/>
    </source>
</evidence>
<dbReference type="InterPro" id="IPR050141">
    <property type="entry name" value="GCL_type2/YbdK_subfam"/>
</dbReference>
<keyword evidence="1 5" id="KW-0436">Ligase</keyword>
<proteinExistence type="inferred from homology"/>
<evidence type="ECO:0000313" key="8">
    <source>
        <dbReference type="Proteomes" id="UP000487268"/>
    </source>
</evidence>
<name>A0A7K0BM07_9ACTN</name>
<accession>A0A7K0BM07</accession>
<dbReference type="AlphaFoldDB" id="A0A7K0BM07"/>
<evidence type="ECO:0000256" key="6">
    <source>
        <dbReference type="SAM" id="MobiDB-lite"/>
    </source>
</evidence>
<dbReference type="InterPro" id="IPR006336">
    <property type="entry name" value="GCS2"/>
</dbReference>
<dbReference type="NCBIfam" id="NF010041">
    <property type="entry name" value="PRK13517.1-1"/>
    <property type="match status" value="1"/>
</dbReference>
<dbReference type="NCBIfam" id="TIGR02050">
    <property type="entry name" value="gshA_cyan_rel"/>
    <property type="match status" value="1"/>
</dbReference>
<dbReference type="PANTHER" id="PTHR36510:SF1">
    <property type="entry name" value="GLUTAMATE--CYSTEINE LIGASE 2-RELATED"/>
    <property type="match status" value="1"/>
</dbReference>
<dbReference type="Gene3D" id="3.30.590.20">
    <property type="match status" value="1"/>
</dbReference>
<evidence type="ECO:0000256" key="1">
    <source>
        <dbReference type="ARBA" id="ARBA00022598"/>
    </source>
</evidence>
<feature type="compositionally biased region" description="Low complexity" evidence="6">
    <location>
        <begin position="370"/>
        <end position="383"/>
    </location>
</feature>
<dbReference type="InterPro" id="IPR014746">
    <property type="entry name" value="Gln_synth/guanido_kin_cat_dom"/>
</dbReference>
<dbReference type="GO" id="GO:0004357">
    <property type="term" value="F:glutamate-cysteine ligase activity"/>
    <property type="evidence" value="ECO:0007669"/>
    <property type="project" value="UniProtKB-EC"/>
</dbReference>
<keyword evidence="3 5" id="KW-0067">ATP-binding</keyword>
<dbReference type="EC" id="6.3.2.2" evidence="5"/>